<evidence type="ECO:0000313" key="2">
    <source>
        <dbReference type="EMBL" id="KAK1444905.1"/>
    </source>
</evidence>
<gene>
    <name evidence="2" type="ORF">BgAZ_108110</name>
</gene>
<keyword evidence="1" id="KW-1133">Transmembrane helix</keyword>
<dbReference type="EMBL" id="JAVEPI010000001">
    <property type="protein sequence ID" value="KAK1444905.1"/>
    <property type="molecule type" value="Genomic_DNA"/>
</dbReference>
<accession>A0AAD8PGR0</accession>
<dbReference type="Proteomes" id="UP001230268">
    <property type="component" value="Unassembled WGS sequence"/>
</dbReference>
<protein>
    <submittedName>
        <fullName evidence="2">Uncharacterized protein</fullName>
    </submittedName>
</protein>
<proteinExistence type="predicted"/>
<feature type="transmembrane region" description="Helical" evidence="1">
    <location>
        <begin position="93"/>
        <end position="115"/>
    </location>
</feature>
<sequence>MANRLLYYVKYSTGAFAILSLILPYCINFATFNVYVMRTILNFSWAFVFGSHVWYIFLSSDDFYFTGGNEGSFFRKKKKDLLLTYSPDDCTKFFISTLFFNTLIVITTCGLAPFYKWLQYCSVTSLLATFTNTFFVPKTEETDLEGQIFSRVSPATCSRTLSLITCVPLVTYSLL</sequence>
<dbReference type="AlphaFoldDB" id="A0AAD8PGR0"/>
<name>A0AAD8PGR0_BABGI</name>
<keyword evidence="3" id="KW-1185">Reference proteome</keyword>
<comment type="caution">
    <text evidence="2">The sequence shown here is derived from an EMBL/GenBank/DDBJ whole genome shotgun (WGS) entry which is preliminary data.</text>
</comment>
<keyword evidence="1" id="KW-0472">Membrane</keyword>
<feature type="transmembrane region" description="Helical" evidence="1">
    <location>
        <begin position="39"/>
        <end position="57"/>
    </location>
</feature>
<keyword evidence="1" id="KW-0812">Transmembrane</keyword>
<evidence type="ECO:0000313" key="3">
    <source>
        <dbReference type="Proteomes" id="UP001230268"/>
    </source>
</evidence>
<evidence type="ECO:0000256" key="1">
    <source>
        <dbReference type="SAM" id="Phobius"/>
    </source>
</evidence>
<reference evidence="2" key="1">
    <citation type="submission" date="2023-08" db="EMBL/GenBank/DDBJ databases">
        <title>Draft sequence of the Babesia gibsoni genome.</title>
        <authorList>
            <person name="Yamagishi J.Y."/>
            <person name="Xuan X.X."/>
        </authorList>
    </citation>
    <scope>NUCLEOTIDE SEQUENCE</scope>
    <source>
        <strain evidence="2">Azabu</strain>
    </source>
</reference>
<organism evidence="2 3">
    <name type="scientific">Babesia gibsoni</name>
    <dbReference type="NCBI Taxonomy" id="33632"/>
    <lineage>
        <taxon>Eukaryota</taxon>
        <taxon>Sar</taxon>
        <taxon>Alveolata</taxon>
        <taxon>Apicomplexa</taxon>
        <taxon>Aconoidasida</taxon>
        <taxon>Piroplasmida</taxon>
        <taxon>Babesiidae</taxon>
        <taxon>Babesia</taxon>
    </lineage>
</organism>
<feature type="transmembrane region" description="Helical" evidence="1">
    <location>
        <begin position="6"/>
        <end position="27"/>
    </location>
</feature>